<accession>A0ABS0F459</accession>
<reference evidence="1 2" key="1">
    <citation type="submission" date="2020-11" db="EMBL/GenBank/DDBJ databases">
        <title>Genomic insight of Alicyclobacillus mali FL 18 reveals a new arsenic-resistant strain, with potential in environmental biotechnology.</title>
        <authorList>
            <person name="Fiorentino G."/>
            <person name="Gallo G."/>
            <person name="Aulitto M."/>
        </authorList>
    </citation>
    <scope>NUCLEOTIDE SEQUENCE [LARGE SCALE GENOMIC DNA]</scope>
    <source>
        <strain evidence="1 2">FL 18</strain>
    </source>
</reference>
<proteinExistence type="predicted"/>
<dbReference type="InterPro" id="IPR009910">
    <property type="entry name" value="DUF1450"/>
</dbReference>
<name>A0ABS0F459_9BACL</name>
<gene>
    <name evidence="1" type="ORF">IW967_09520</name>
</gene>
<sequence length="90" mass="9914">MDGLVVIEVCANNRLTPEWLSEIEQRLPGAAVLETDCTNTCGLCQVRAFAYVNGKLVHDPDPAKCVEKIEDEARALLRWLTSSEDEKGAP</sequence>
<dbReference type="Pfam" id="PF07293">
    <property type="entry name" value="DUF1450"/>
    <property type="match status" value="1"/>
</dbReference>
<comment type="caution">
    <text evidence="1">The sequence shown here is derived from an EMBL/GenBank/DDBJ whole genome shotgun (WGS) entry which is preliminary data.</text>
</comment>
<dbReference type="EMBL" id="JADPKZ010000040">
    <property type="protein sequence ID" value="MBF8378096.1"/>
    <property type="molecule type" value="Genomic_DNA"/>
</dbReference>
<dbReference type="Proteomes" id="UP000642910">
    <property type="component" value="Unassembled WGS sequence"/>
</dbReference>
<organism evidence="1 2">
    <name type="scientific">Alicyclobacillus mali</name>
    <name type="common">ex Roth et al. 2021</name>
    <dbReference type="NCBI Taxonomy" id="1123961"/>
    <lineage>
        <taxon>Bacteria</taxon>
        <taxon>Bacillati</taxon>
        <taxon>Bacillota</taxon>
        <taxon>Bacilli</taxon>
        <taxon>Bacillales</taxon>
        <taxon>Alicyclobacillaceae</taxon>
        <taxon>Alicyclobacillus</taxon>
    </lineage>
</organism>
<dbReference type="RefSeq" id="WP_195867721.1">
    <property type="nucleotide sequence ID" value="NZ_JADPKZ010000040.1"/>
</dbReference>
<evidence type="ECO:0000313" key="1">
    <source>
        <dbReference type="EMBL" id="MBF8378096.1"/>
    </source>
</evidence>
<keyword evidence="2" id="KW-1185">Reference proteome</keyword>
<protein>
    <submittedName>
        <fullName evidence="1">DUF1450 domain-containing protein</fullName>
    </submittedName>
</protein>
<evidence type="ECO:0000313" key="2">
    <source>
        <dbReference type="Proteomes" id="UP000642910"/>
    </source>
</evidence>